<name>A0A6G9I9Q0_9GAMM</name>
<sequence length="359" mass="42003">MVQFWPKGRIKYQIGIEVQAQQITFAVASYQSQQLIKVEQHHLYTDKTLIQYGAIDSNESLIHLLAQIKRQVPNLACCYIALPEEQFLQQSFKLPQVKLSEYDTERFIQAALPQLFLMPAEELAIDYPVNQTEFTITAAKKEQIEQWQTVFKRAGLALSGIDIVIPETSYEQAYLLATSVPKVNLLPWREQCRKRKVRQLYISITCCALLCILGLLFTYQYYSGIRQILTEQVRLQIAENDNSQQFLVALKQLNQKVTAQYQLRVKNQQGMMIIDSLSKYLDLIQMVIPNEIWLDELIFDTKNLELFGQSFTYPAIVEFIQKLDESSYVRQAMLQRIHYQQAFWRFQTELTLTEYLTHE</sequence>
<keyword evidence="1" id="KW-0472">Membrane</keyword>
<keyword evidence="1" id="KW-1133">Transmembrane helix</keyword>
<evidence type="ECO:0000313" key="2">
    <source>
        <dbReference type="EMBL" id="QIQ20946.1"/>
    </source>
</evidence>
<dbReference type="InterPro" id="IPR043129">
    <property type="entry name" value="ATPase_NBD"/>
</dbReference>
<evidence type="ECO:0000313" key="3">
    <source>
        <dbReference type="Proteomes" id="UP000501168"/>
    </source>
</evidence>
<evidence type="ECO:0000256" key="1">
    <source>
        <dbReference type="SAM" id="Phobius"/>
    </source>
</evidence>
<protein>
    <recommendedName>
        <fullName evidence="4">Type II secretion system protein L</fullName>
    </recommendedName>
</protein>
<gene>
    <name evidence="2" type="ORF">IPMB12_04170</name>
</gene>
<feature type="transmembrane region" description="Helical" evidence="1">
    <location>
        <begin position="200"/>
        <end position="222"/>
    </location>
</feature>
<dbReference type="InterPro" id="IPR007813">
    <property type="entry name" value="PilN"/>
</dbReference>
<dbReference type="Proteomes" id="UP000501168">
    <property type="component" value="Chromosome"/>
</dbReference>
<dbReference type="Gene3D" id="3.30.420.40">
    <property type="match status" value="1"/>
</dbReference>
<dbReference type="AlphaFoldDB" id="A0A6G9I9Q0"/>
<dbReference type="EMBL" id="CP050253">
    <property type="protein sequence ID" value="QIQ20946.1"/>
    <property type="molecule type" value="Genomic_DNA"/>
</dbReference>
<dbReference type="Pfam" id="PF05137">
    <property type="entry name" value="PilN"/>
    <property type="match status" value="1"/>
</dbReference>
<dbReference type="SUPFAM" id="SSF53067">
    <property type="entry name" value="Actin-like ATPase domain"/>
    <property type="match status" value="1"/>
</dbReference>
<keyword evidence="3" id="KW-1185">Reference proteome</keyword>
<reference evidence="2 3" key="1">
    <citation type="submission" date="2020-03" db="EMBL/GenBank/DDBJ databases">
        <title>Complete genome sequence of Orbus sp. IPMB12 (BCRC 80908).</title>
        <authorList>
            <person name="Lo W.-S."/>
            <person name="Chang T.-H."/>
            <person name="Kuo C.-H."/>
        </authorList>
    </citation>
    <scope>NUCLEOTIDE SEQUENCE [LARGE SCALE GENOMIC DNA]</scope>
    <source>
        <strain evidence="2 3">IPMB12</strain>
    </source>
</reference>
<proteinExistence type="predicted"/>
<keyword evidence="1" id="KW-0812">Transmembrane</keyword>
<dbReference type="InterPro" id="IPR052534">
    <property type="entry name" value="Extracell_DNA_Util/SecSys_Comp"/>
</dbReference>
<dbReference type="PANTHER" id="PTHR40278:SF1">
    <property type="entry name" value="DNA UTILIZATION PROTEIN HOFN"/>
    <property type="match status" value="1"/>
</dbReference>
<organism evidence="2 3">
    <name type="scientific">Zophobihabitans entericus</name>
    <dbReference type="NCBI Taxonomy" id="1635327"/>
    <lineage>
        <taxon>Bacteria</taxon>
        <taxon>Pseudomonadati</taxon>
        <taxon>Pseudomonadota</taxon>
        <taxon>Gammaproteobacteria</taxon>
        <taxon>Orbales</taxon>
        <taxon>Orbaceae</taxon>
        <taxon>Zophobihabitans</taxon>
    </lineage>
</organism>
<dbReference type="RefSeq" id="WP_166915237.1">
    <property type="nucleotide sequence ID" value="NZ_CP050253.1"/>
</dbReference>
<evidence type="ECO:0008006" key="4">
    <source>
        <dbReference type="Google" id="ProtNLM"/>
    </source>
</evidence>
<dbReference type="PANTHER" id="PTHR40278">
    <property type="entry name" value="DNA UTILIZATION PROTEIN HOFN"/>
    <property type="match status" value="1"/>
</dbReference>
<dbReference type="InParanoid" id="A0A6G9I9Q0"/>
<dbReference type="Gene3D" id="3.30.1490.300">
    <property type="match status" value="1"/>
</dbReference>
<dbReference type="KEGG" id="orb:IPMB12_04170"/>
<accession>A0A6G9I9Q0</accession>